<accession>A0A091CNA7</accession>
<keyword evidence="7" id="KW-1185">Reference proteome</keyword>
<dbReference type="EMBL" id="KN125239">
    <property type="protein sequence ID" value="KFO18988.1"/>
    <property type="molecule type" value="Genomic_DNA"/>
</dbReference>
<dbReference type="InterPro" id="IPR036291">
    <property type="entry name" value="NAD(P)-bd_dom_sf"/>
</dbReference>
<organism evidence="6 7">
    <name type="scientific">Fukomys damarensis</name>
    <name type="common">Damaraland mole rat</name>
    <name type="synonym">Cryptomys damarensis</name>
    <dbReference type="NCBI Taxonomy" id="885580"/>
    <lineage>
        <taxon>Eukaryota</taxon>
        <taxon>Metazoa</taxon>
        <taxon>Chordata</taxon>
        <taxon>Craniata</taxon>
        <taxon>Vertebrata</taxon>
        <taxon>Euteleostomi</taxon>
        <taxon>Mammalia</taxon>
        <taxon>Eutheria</taxon>
        <taxon>Euarchontoglires</taxon>
        <taxon>Glires</taxon>
        <taxon>Rodentia</taxon>
        <taxon>Hystricomorpha</taxon>
        <taxon>Bathyergidae</taxon>
        <taxon>Fukomys</taxon>
    </lineage>
</organism>
<keyword evidence="2" id="KW-0443">Lipid metabolism</keyword>
<dbReference type="GO" id="GO:0004303">
    <property type="term" value="F:estradiol 17-beta-dehydrogenase [NAD(P)+] activity"/>
    <property type="evidence" value="ECO:0007669"/>
    <property type="project" value="UniProtKB-EC"/>
</dbReference>
<dbReference type="InterPro" id="IPR051019">
    <property type="entry name" value="VLCFA-Steroid_DH"/>
</dbReference>
<evidence type="ECO:0000313" key="6">
    <source>
        <dbReference type="EMBL" id="KFO18988.1"/>
    </source>
</evidence>
<dbReference type="eggNOG" id="KOG1014">
    <property type="taxonomic scope" value="Eukaryota"/>
</dbReference>
<dbReference type="InterPro" id="IPR002347">
    <property type="entry name" value="SDR_fam"/>
</dbReference>
<dbReference type="PRINTS" id="PR00080">
    <property type="entry name" value="SDRFAMILY"/>
</dbReference>
<evidence type="ECO:0000256" key="2">
    <source>
        <dbReference type="ARBA" id="ARBA00022955"/>
    </source>
</evidence>
<dbReference type="PROSITE" id="PS00061">
    <property type="entry name" value="ADH_SHORT"/>
    <property type="match status" value="1"/>
</dbReference>
<dbReference type="SUPFAM" id="SSF51735">
    <property type="entry name" value="NAD(P)-binding Rossmann-fold domains"/>
    <property type="match status" value="1"/>
</dbReference>
<name>A0A091CNA7_FUKDA</name>
<keyword evidence="2" id="KW-0444">Lipid biosynthesis</keyword>
<evidence type="ECO:0000256" key="1">
    <source>
        <dbReference type="ARBA" id="ARBA00004240"/>
    </source>
</evidence>
<comment type="subcellular location">
    <subcellularLocation>
        <location evidence="1">Endoplasmic reticulum</location>
    </subcellularLocation>
</comment>
<dbReference type="InterPro" id="IPR020904">
    <property type="entry name" value="Sc_DH/Rdtase_CS"/>
</dbReference>
<keyword evidence="2" id="KW-0752">Steroid biosynthesis</keyword>
<comment type="similarity">
    <text evidence="5">Belongs to the short-chain dehydrogenases/reductases (SDR) family. 17-beta-HSD 3 subfamily.</text>
</comment>
<dbReference type="GO" id="GO:0005783">
    <property type="term" value="C:endoplasmic reticulum"/>
    <property type="evidence" value="ECO:0007669"/>
    <property type="project" value="UniProtKB-SubCell"/>
</dbReference>
<keyword evidence="3" id="KW-0560">Oxidoreductase</keyword>
<evidence type="ECO:0000256" key="4">
    <source>
        <dbReference type="ARBA" id="ARBA00024072"/>
    </source>
</evidence>
<dbReference type="Gene3D" id="3.40.50.720">
    <property type="entry name" value="NAD(P)-binding Rossmann-like Domain"/>
    <property type="match status" value="1"/>
</dbReference>
<dbReference type="CDD" id="cd05356">
    <property type="entry name" value="17beta-HSD1_like_SDR_c"/>
    <property type="match status" value="1"/>
</dbReference>
<proteinExistence type="inferred from homology"/>
<dbReference type="EC" id="1.1.1.62" evidence="4"/>
<evidence type="ECO:0000313" key="7">
    <source>
        <dbReference type="Proteomes" id="UP000028990"/>
    </source>
</evidence>
<reference evidence="6 7" key="1">
    <citation type="submission" date="2013-11" db="EMBL/GenBank/DDBJ databases">
        <title>The Damaraland mole rat (Fukomys damarensis) genome and evolution of African mole rats.</title>
        <authorList>
            <person name="Gladyshev V.N."/>
            <person name="Fang X."/>
        </authorList>
    </citation>
    <scope>NUCLEOTIDE SEQUENCE [LARGE SCALE GENOMIC DNA]</scope>
    <source>
        <tissue evidence="6">Liver</tissue>
    </source>
</reference>
<dbReference type="Proteomes" id="UP000028990">
    <property type="component" value="Unassembled WGS sequence"/>
</dbReference>
<gene>
    <name evidence="6" type="ORF">H920_19652</name>
</gene>
<dbReference type="PANTHER" id="PTHR43899:SF10">
    <property type="entry name" value="20BETA-HYDROXYSTEROID DEHYDROGENASE TYPE 2"/>
    <property type="match status" value="1"/>
</dbReference>
<dbReference type="AlphaFoldDB" id="A0A091CNA7"/>
<dbReference type="Pfam" id="PF00106">
    <property type="entry name" value="adh_short"/>
    <property type="match status" value="1"/>
</dbReference>
<evidence type="ECO:0000256" key="3">
    <source>
        <dbReference type="ARBA" id="ARBA00023002"/>
    </source>
</evidence>
<protein>
    <recommendedName>
        <fullName evidence="4">17beta-estradiol 17-dehydrogenase</fullName>
        <ecNumber evidence="4">1.1.1.62</ecNumber>
    </recommendedName>
</protein>
<dbReference type="PRINTS" id="PR00081">
    <property type="entry name" value="GDHRDH"/>
</dbReference>
<dbReference type="PANTHER" id="PTHR43899">
    <property type="entry name" value="RH59310P"/>
    <property type="match status" value="1"/>
</dbReference>
<sequence length="218" mass="23937">MCDRPLSIMVTGATGGIGKAYAHELARRGLNVVLLSRSLSKLEEEAREIADFTKGLEIYDDIEAGLQGLEIGVLVNNVGMAYGGGGVNFQKVLDSENVGQNILDIINCNLMSVTQMTRLILPQMVNRGRGVIINMSSVAGYRSFPFHTLYSATKAFVQCFSESVSAEYSAQGVTIQSCLLRFLLPKWLSHSRWAVRFLAKQREARLSSSLRPVTSKSK</sequence>
<evidence type="ECO:0000256" key="5">
    <source>
        <dbReference type="ARBA" id="ARBA00038261"/>
    </source>
</evidence>
<dbReference type="GO" id="GO:0006694">
    <property type="term" value="P:steroid biosynthetic process"/>
    <property type="evidence" value="ECO:0007669"/>
    <property type="project" value="UniProtKB-KW"/>
</dbReference>